<keyword evidence="8" id="KW-0449">Lipoprotein</keyword>
<evidence type="ECO:0000256" key="6">
    <source>
        <dbReference type="ARBA" id="ARBA00023136"/>
    </source>
</evidence>
<keyword evidence="3 8" id="KW-0808">Transferase</keyword>
<evidence type="ECO:0000256" key="5">
    <source>
        <dbReference type="ARBA" id="ARBA00022989"/>
    </source>
</evidence>
<dbReference type="OrthoDB" id="871140at2"/>
<evidence type="ECO:0000256" key="7">
    <source>
        <dbReference type="SAM" id="Phobius"/>
    </source>
</evidence>
<dbReference type="PANTHER" id="PTHR30589:SF0">
    <property type="entry name" value="PHOSPHATIDYLGLYCEROL--PROLIPOPROTEIN DIACYLGLYCERYL TRANSFERASE"/>
    <property type="match status" value="1"/>
</dbReference>
<dbReference type="AlphaFoldDB" id="D2R755"/>
<comment type="similarity">
    <text evidence="1">Belongs to the Lgt family.</text>
</comment>
<dbReference type="HOGENOM" id="CLU_013386_1_2_0"/>
<dbReference type="PANTHER" id="PTHR30589">
    <property type="entry name" value="PROLIPOPROTEIN DIACYLGLYCERYL TRANSFERASE"/>
    <property type="match status" value="1"/>
</dbReference>
<dbReference type="GO" id="GO:0042158">
    <property type="term" value="P:lipoprotein biosynthetic process"/>
    <property type="evidence" value="ECO:0007669"/>
    <property type="project" value="InterPro"/>
</dbReference>
<gene>
    <name evidence="8" type="ordered locus">Psta_4616</name>
</gene>
<sequence length="242" mass="27100">MRHDPRYSLWMLAALVVCSLLLRSRQKKLPLDPLQKLGLGLGAFCGAMIFAKLPYTFLGEGPLDLTSWMSDGKTILMGIVGGYLGGELAKWSLDIRVKTGDTFAVPVAVAVALGRIACYVGGCCFGQPTKLPWGVVFPTAGDALARHPTQLYEATFHLLAAAILWYLERRKLLERQRLKLYILAYLAYRFVTEFIRPEAKVFAALTAYQWLALVLVPIFIALWYYDQKQLSAERQLLEEPAV</sequence>
<dbReference type="EMBL" id="CP001848">
    <property type="protein sequence ID" value="ADB19258.1"/>
    <property type="molecule type" value="Genomic_DNA"/>
</dbReference>
<evidence type="ECO:0000256" key="2">
    <source>
        <dbReference type="ARBA" id="ARBA00022475"/>
    </source>
</evidence>
<name>D2R755_PIRSD</name>
<evidence type="ECO:0000313" key="8">
    <source>
        <dbReference type="EMBL" id="ADB19258.1"/>
    </source>
</evidence>
<reference evidence="8 9" key="1">
    <citation type="journal article" date="2009" name="Stand. Genomic Sci.">
        <title>Complete genome sequence of Pirellula staleyi type strain (ATCC 27377).</title>
        <authorList>
            <person name="Clum A."/>
            <person name="Tindall B.J."/>
            <person name="Sikorski J."/>
            <person name="Ivanova N."/>
            <person name="Mavrommatis K."/>
            <person name="Lucas S."/>
            <person name="Glavina del Rio T."/>
            <person name="Nolan M."/>
            <person name="Chen F."/>
            <person name="Tice H."/>
            <person name="Pitluck S."/>
            <person name="Cheng J.F."/>
            <person name="Chertkov O."/>
            <person name="Brettin T."/>
            <person name="Han C."/>
            <person name="Detter J.C."/>
            <person name="Kuske C."/>
            <person name="Bruce D."/>
            <person name="Goodwin L."/>
            <person name="Ovchinikova G."/>
            <person name="Pati A."/>
            <person name="Mikhailova N."/>
            <person name="Chen A."/>
            <person name="Palaniappan K."/>
            <person name="Land M."/>
            <person name="Hauser L."/>
            <person name="Chang Y.J."/>
            <person name="Jeffries C.D."/>
            <person name="Chain P."/>
            <person name="Rohde M."/>
            <person name="Goker M."/>
            <person name="Bristow J."/>
            <person name="Eisen J.A."/>
            <person name="Markowitz V."/>
            <person name="Hugenholtz P."/>
            <person name="Kyrpides N.C."/>
            <person name="Klenk H.P."/>
            <person name="Lapidus A."/>
        </authorList>
    </citation>
    <scope>NUCLEOTIDE SEQUENCE [LARGE SCALE GENOMIC DNA]</scope>
    <source>
        <strain evidence="9">ATCC 27377 / DSM 6068 / ICPB 4128</strain>
    </source>
</reference>
<evidence type="ECO:0000256" key="1">
    <source>
        <dbReference type="ARBA" id="ARBA00007150"/>
    </source>
</evidence>
<feature type="transmembrane region" description="Helical" evidence="7">
    <location>
        <begin position="75"/>
        <end position="93"/>
    </location>
</feature>
<dbReference type="GO" id="GO:0005886">
    <property type="term" value="C:plasma membrane"/>
    <property type="evidence" value="ECO:0007669"/>
    <property type="project" value="InterPro"/>
</dbReference>
<feature type="transmembrane region" description="Helical" evidence="7">
    <location>
        <begin position="105"/>
        <end position="129"/>
    </location>
</feature>
<dbReference type="Proteomes" id="UP000001887">
    <property type="component" value="Chromosome"/>
</dbReference>
<proteinExistence type="inferred from homology"/>
<keyword evidence="6 7" id="KW-0472">Membrane</keyword>
<dbReference type="Pfam" id="PF01790">
    <property type="entry name" value="LGT"/>
    <property type="match status" value="1"/>
</dbReference>
<evidence type="ECO:0000256" key="4">
    <source>
        <dbReference type="ARBA" id="ARBA00022692"/>
    </source>
</evidence>
<feature type="transmembrane region" description="Helical" evidence="7">
    <location>
        <begin position="149"/>
        <end position="166"/>
    </location>
</feature>
<dbReference type="GO" id="GO:0008961">
    <property type="term" value="F:phosphatidylglycerol-prolipoprotein diacylglyceryl transferase activity"/>
    <property type="evidence" value="ECO:0007669"/>
    <property type="project" value="InterPro"/>
</dbReference>
<keyword evidence="4 7" id="KW-0812">Transmembrane</keyword>
<feature type="transmembrane region" description="Helical" evidence="7">
    <location>
        <begin position="34"/>
        <end position="55"/>
    </location>
</feature>
<dbReference type="STRING" id="530564.Psta_4616"/>
<keyword evidence="9" id="KW-1185">Reference proteome</keyword>
<feature type="transmembrane region" description="Helical" evidence="7">
    <location>
        <begin position="6"/>
        <end position="22"/>
    </location>
</feature>
<dbReference type="eggNOG" id="COG0682">
    <property type="taxonomic scope" value="Bacteria"/>
</dbReference>
<accession>D2R755</accession>
<keyword evidence="5 7" id="KW-1133">Transmembrane helix</keyword>
<organism evidence="8 9">
    <name type="scientific">Pirellula staleyi (strain ATCC 27377 / DSM 6068 / ICPB 4128)</name>
    <name type="common">Pirella staleyi</name>
    <dbReference type="NCBI Taxonomy" id="530564"/>
    <lineage>
        <taxon>Bacteria</taxon>
        <taxon>Pseudomonadati</taxon>
        <taxon>Planctomycetota</taxon>
        <taxon>Planctomycetia</taxon>
        <taxon>Pirellulales</taxon>
        <taxon>Pirellulaceae</taxon>
        <taxon>Pirellula</taxon>
    </lineage>
</organism>
<evidence type="ECO:0000256" key="3">
    <source>
        <dbReference type="ARBA" id="ARBA00022679"/>
    </source>
</evidence>
<dbReference type="KEGG" id="psl:Psta_4616"/>
<evidence type="ECO:0000313" key="9">
    <source>
        <dbReference type="Proteomes" id="UP000001887"/>
    </source>
</evidence>
<feature type="transmembrane region" description="Helical" evidence="7">
    <location>
        <begin position="207"/>
        <end position="225"/>
    </location>
</feature>
<dbReference type="InterPro" id="IPR001640">
    <property type="entry name" value="Lgt"/>
</dbReference>
<protein>
    <submittedName>
        <fullName evidence="8">Prolipoprotein diacylglyceryl transferase</fullName>
    </submittedName>
</protein>
<keyword evidence="2" id="KW-1003">Cell membrane</keyword>